<evidence type="ECO:0000313" key="1">
    <source>
        <dbReference type="EMBL" id="KAG1780324.1"/>
    </source>
</evidence>
<name>A0A9P7A0R5_9AGAM</name>
<comment type="caution">
    <text evidence="1">The sequence shown here is derived from an EMBL/GenBank/DDBJ whole genome shotgun (WGS) entry which is preliminary data.</text>
</comment>
<dbReference type="EMBL" id="JABBWD010000009">
    <property type="protein sequence ID" value="KAG1780324.1"/>
    <property type="molecule type" value="Genomic_DNA"/>
</dbReference>
<reference evidence="1" key="1">
    <citation type="journal article" date="2020" name="New Phytol.">
        <title>Comparative genomics reveals dynamic genome evolution in host specialist ectomycorrhizal fungi.</title>
        <authorList>
            <person name="Lofgren L.A."/>
            <person name="Nguyen N.H."/>
            <person name="Vilgalys R."/>
            <person name="Ruytinx J."/>
            <person name="Liao H.L."/>
            <person name="Branco S."/>
            <person name="Kuo A."/>
            <person name="LaButti K."/>
            <person name="Lipzen A."/>
            <person name="Andreopoulos W."/>
            <person name="Pangilinan J."/>
            <person name="Riley R."/>
            <person name="Hundley H."/>
            <person name="Na H."/>
            <person name="Barry K."/>
            <person name="Grigoriev I.V."/>
            <person name="Stajich J.E."/>
            <person name="Kennedy P.G."/>
        </authorList>
    </citation>
    <scope>NUCLEOTIDE SEQUENCE</scope>
    <source>
        <strain evidence="1">DOB743</strain>
    </source>
</reference>
<evidence type="ECO:0000313" key="2">
    <source>
        <dbReference type="Proteomes" id="UP000714275"/>
    </source>
</evidence>
<dbReference type="AlphaFoldDB" id="A0A9P7A0R5"/>
<sequence length="119" mass="13165">MYLDVGIAQRTTPYTLNYLYPETIHVVFIPDIPSPLTIEIIPSTCMTMKSPDMPKEKLLPQNSQTFIGPEIDNSSAKPSASTKPIGNLIFRPLTTHIADFPVPDDSIMEPESEVEQGSC</sequence>
<dbReference type="Proteomes" id="UP000714275">
    <property type="component" value="Unassembled WGS sequence"/>
</dbReference>
<gene>
    <name evidence="1" type="ORF">EV702DRAFT_1043156</name>
</gene>
<protein>
    <submittedName>
        <fullName evidence="1">Uncharacterized protein</fullName>
    </submittedName>
</protein>
<organism evidence="1 2">
    <name type="scientific">Suillus placidus</name>
    <dbReference type="NCBI Taxonomy" id="48579"/>
    <lineage>
        <taxon>Eukaryota</taxon>
        <taxon>Fungi</taxon>
        <taxon>Dikarya</taxon>
        <taxon>Basidiomycota</taxon>
        <taxon>Agaricomycotina</taxon>
        <taxon>Agaricomycetes</taxon>
        <taxon>Agaricomycetidae</taxon>
        <taxon>Boletales</taxon>
        <taxon>Suillineae</taxon>
        <taxon>Suillaceae</taxon>
        <taxon>Suillus</taxon>
    </lineage>
</organism>
<accession>A0A9P7A0R5</accession>
<proteinExistence type="predicted"/>
<dbReference type="OrthoDB" id="2692219at2759"/>
<keyword evidence="2" id="KW-1185">Reference proteome</keyword>